<evidence type="ECO:0000313" key="1">
    <source>
        <dbReference type="EMBL" id="VFS55842.1"/>
    </source>
</evidence>
<proteinExistence type="predicted"/>
<evidence type="ECO:0000313" key="2">
    <source>
        <dbReference type="Proteomes" id="UP000401081"/>
    </source>
</evidence>
<sequence length="30" mass="3543">MLYRQEIHVALFRLVKLMTLWAKVTIAAAR</sequence>
<dbReference type="Proteomes" id="UP000401081">
    <property type="component" value="Unassembled WGS sequence"/>
</dbReference>
<reference evidence="1 2" key="1">
    <citation type="submission" date="2019-03" db="EMBL/GenBank/DDBJ databases">
        <authorList>
            <consortium name="Pathogen Informatics"/>
        </authorList>
    </citation>
    <scope>NUCLEOTIDE SEQUENCE [LARGE SCALE GENOMIC DNA]</scope>
    <source>
        <strain evidence="1 2">NCTC12993</strain>
    </source>
</reference>
<organism evidence="1 2">
    <name type="scientific">Kluyvera cryocrescens</name>
    <name type="common">Kluyvera citrophila</name>
    <dbReference type="NCBI Taxonomy" id="580"/>
    <lineage>
        <taxon>Bacteria</taxon>
        <taxon>Pseudomonadati</taxon>
        <taxon>Pseudomonadota</taxon>
        <taxon>Gammaproteobacteria</taxon>
        <taxon>Enterobacterales</taxon>
        <taxon>Enterobacteriaceae</taxon>
        <taxon>Kluyvera</taxon>
    </lineage>
</organism>
<keyword evidence="2" id="KW-1185">Reference proteome</keyword>
<protein>
    <submittedName>
        <fullName evidence="1">Uncharacterized protein</fullName>
    </submittedName>
</protein>
<dbReference type="AlphaFoldDB" id="A0A485A4L6"/>
<dbReference type="EMBL" id="CAADJD010000004">
    <property type="protein sequence ID" value="VFS55842.1"/>
    <property type="molecule type" value="Genomic_DNA"/>
</dbReference>
<accession>A0A485A4L6</accession>
<gene>
    <name evidence="1" type="ORF">NCTC12993_00253</name>
</gene>
<name>A0A485A4L6_KLUCR</name>